<dbReference type="Pfam" id="PF04397">
    <property type="entry name" value="LytTR"/>
    <property type="match status" value="1"/>
</dbReference>
<dbReference type="Gene3D" id="2.40.50.1020">
    <property type="entry name" value="LytTr DNA-binding domain"/>
    <property type="match status" value="1"/>
</dbReference>
<dbReference type="InterPro" id="IPR046947">
    <property type="entry name" value="LytR-like"/>
</dbReference>
<evidence type="ECO:0000313" key="2">
    <source>
        <dbReference type="EMBL" id="MBN8206499.1"/>
    </source>
</evidence>
<dbReference type="GO" id="GO:0000156">
    <property type="term" value="F:phosphorelay response regulator activity"/>
    <property type="evidence" value="ECO:0007669"/>
    <property type="project" value="InterPro"/>
</dbReference>
<dbReference type="PANTHER" id="PTHR37299:SF1">
    <property type="entry name" value="STAGE 0 SPORULATION PROTEIN A HOMOLOG"/>
    <property type="match status" value="1"/>
</dbReference>
<gene>
    <name evidence="2" type="ORF">JF543_11095</name>
</gene>
<dbReference type="EMBL" id="JAEMWU010000001">
    <property type="protein sequence ID" value="MBN8206499.1"/>
    <property type="molecule type" value="Genomic_DNA"/>
</dbReference>
<name>A0A939IVW2_9MICO</name>
<dbReference type="GO" id="GO:0003677">
    <property type="term" value="F:DNA binding"/>
    <property type="evidence" value="ECO:0007669"/>
    <property type="project" value="InterPro"/>
</dbReference>
<dbReference type="Proteomes" id="UP000664385">
    <property type="component" value="Unassembled WGS sequence"/>
</dbReference>
<evidence type="ECO:0000259" key="1">
    <source>
        <dbReference type="PROSITE" id="PS50930"/>
    </source>
</evidence>
<protein>
    <submittedName>
        <fullName evidence="2">LytTR family transcriptional regulator</fullName>
    </submittedName>
</protein>
<evidence type="ECO:0000313" key="3">
    <source>
        <dbReference type="Proteomes" id="UP000664385"/>
    </source>
</evidence>
<organism evidence="2 3">
    <name type="scientific">Microbacterium esteraromaticum</name>
    <dbReference type="NCBI Taxonomy" id="57043"/>
    <lineage>
        <taxon>Bacteria</taxon>
        <taxon>Bacillati</taxon>
        <taxon>Actinomycetota</taxon>
        <taxon>Actinomycetes</taxon>
        <taxon>Micrococcales</taxon>
        <taxon>Microbacteriaceae</taxon>
        <taxon>Microbacterium</taxon>
    </lineage>
</organism>
<dbReference type="AlphaFoldDB" id="A0A939IVW2"/>
<sequence>MIEIVCSDALRPRIERELAAAGIPTGTSAETTTDSRWVLVERGHTAPDHAPAIVFDALDYVQVVRMLASGIRGSAQTPRTMIGQRDDAFVVLVARDVLVIEAADDGAIAVTASGTARMRGTLQQIETAWGPLGFVRANRSQLANLSHVREIVPWFNSRYVLRMTGGNDVEVSKMYAKHLRARLGI</sequence>
<dbReference type="PROSITE" id="PS50930">
    <property type="entry name" value="HTH_LYTTR"/>
    <property type="match status" value="1"/>
</dbReference>
<feature type="domain" description="HTH LytTR-type" evidence="1">
    <location>
        <begin position="81"/>
        <end position="185"/>
    </location>
</feature>
<dbReference type="SMART" id="SM00850">
    <property type="entry name" value="LytTR"/>
    <property type="match status" value="1"/>
</dbReference>
<comment type="caution">
    <text evidence="2">The sequence shown here is derived from an EMBL/GenBank/DDBJ whole genome shotgun (WGS) entry which is preliminary data.</text>
</comment>
<proteinExistence type="predicted"/>
<reference evidence="2" key="1">
    <citation type="submission" date="2020-12" db="EMBL/GenBank/DDBJ databases">
        <title>PHA producing bacteria isolated from mangrove.</title>
        <authorList>
            <person name="Zheng W."/>
            <person name="Yu S."/>
            <person name="Huang Y."/>
        </authorList>
    </citation>
    <scope>NUCLEOTIDE SEQUENCE</scope>
    <source>
        <strain evidence="2">GN8-5</strain>
    </source>
</reference>
<dbReference type="PANTHER" id="PTHR37299">
    <property type="entry name" value="TRANSCRIPTIONAL REGULATOR-RELATED"/>
    <property type="match status" value="1"/>
</dbReference>
<dbReference type="InterPro" id="IPR007492">
    <property type="entry name" value="LytTR_DNA-bd_dom"/>
</dbReference>
<dbReference type="RefSeq" id="WP_206824124.1">
    <property type="nucleotide sequence ID" value="NZ_JAEMWU010000001.1"/>
</dbReference>
<accession>A0A939IVW2</accession>